<evidence type="ECO:0000313" key="2">
    <source>
        <dbReference type="Proteomes" id="UP001596142"/>
    </source>
</evidence>
<dbReference type="RefSeq" id="WP_385938928.1">
    <property type="nucleotide sequence ID" value="NZ_JBHSOZ010000003.1"/>
</dbReference>
<accession>A0ABW0YI04</accession>
<sequence length="137" mass="16037">MGLDKKWTNQKFEKELNTYLIGWKRIGDVVNGAHTVEVLCSRGHTRKLAPSKIKKQGQDCLECVRYLDRKNACEDFIKNLKKESYIPKFTFNNYKDSKTNLSVICPNGSPWKINRSGFVTERRRCRSLIIGREHIMR</sequence>
<proteinExistence type="predicted"/>
<name>A0ABW0YI04_9BACI</name>
<protein>
    <submittedName>
        <fullName evidence="1">Uncharacterized protein</fullName>
    </submittedName>
</protein>
<evidence type="ECO:0000313" key="1">
    <source>
        <dbReference type="EMBL" id="MFC5711954.1"/>
    </source>
</evidence>
<gene>
    <name evidence="1" type="ORF">ACFPU1_04125</name>
</gene>
<reference evidence="2" key="1">
    <citation type="journal article" date="2019" name="Int. J. Syst. Evol. Microbiol.">
        <title>The Global Catalogue of Microorganisms (GCM) 10K type strain sequencing project: providing services to taxonomists for standard genome sequencing and annotation.</title>
        <authorList>
            <consortium name="The Broad Institute Genomics Platform"/>
            <consortium name="The Broad Institute Genome Sequencing Center for Infectious Disease"/>
            <person name="Wu L."/>
            <person name="Ma J."/>
        </authorList>
    </citation>
    <scope>NUCLEOTIDE SEQUENCE [LARGE SCALE GENOMIC DNA]</scope>
    <source>
        <strain evidence="2">CECT 7184</strain>
    </source>
</reference>
<keyword evidence="2" id="KW-1185">Reference proteome</keyword>
<organism evidence="1 2">
    <name type="scientific">Thalassorhabdus alkalitolerans</name>
    <dbReference type="NCBI Taxonomy" id="2282697"/>
    <lineage>
        <taxon>Bacteria</taxon>
        <taxon>Bacillati</taxon>
        <taxon>Bacillota</taxon>
        <taxon>Bacilli</taxon>
        <taxon>Bacillales</taxon>
        <taxon>Bacillaceae</taxon>
        <taxon>Thalassorhabdus</taxon>
    </lineage>
</organism>
<dbReference type="Proteomes" id="UP001596142">
    <property type="component" value="Unassembled WGS sequence"/>
</dbReference>
<comment type="caution">
    <text evidence="1">The sequence shown here is derived from an EMBL/GenBank/DDBJ whole genome shotgun (WGS) entry which is preliminary data.</text>
</comment>
<dbReference type="EMBL" id="JBHSOZ010000003">
    <property type="protein sequence ID" value="MFC5711954.1"/>
    <property type="molecule type" value="Genomic_DNA"/>
</dbReference>